<name>A0ABQ7G9K9_DUNSA</name>
<gene>
    <name evidence="1" type="ORF">DUNSADRAFT_13338</name>
</gene>
<protein>
    <submittedName>
        <fullName evidence="1">Uncharacterized protein</fullName>
    </submittedName>
</protein>
<keyword evidence="2" id="KW-1185">Reference proteome</keyword>
<evidence type="ECO:0000313" key="1">
    <source>
        <dbReference type="EMBL" id="KAF5831282.1"/>
    </source>
</evidence>
<proteinExistence type="predicted"/>
<dbReference type="Proteomes" id="UP000815325">
    <property type="component" value="Unassembled WGS sequence"/>
</dbReference>
<dbReference type="EMBL" id="MU069960">
    <property type="protein sequence ID" value="KAF5831282.1"/>
    <property type="molecule type" value="Genomic_DNA"/>
</dbReference>
<reference evidence="1" key="1">
    <citation type="submission" date="2017-08" db="EMBL/GenBank/DDBJ databases">
        <authorList>
            <person name="Polle J.E."/>
            <person name="Barry K."/>
            <person name="Cushman J."/>
            <person name="Schmutz J."/>
            <person name="Tran D."/>
            <person name="Hathwaick L.T."/>
            <person name="Yim W.C."/>
            <person name="Jenkins J."/>
            <person name="Mckie-Krisberg Z.M."/>
            <person name="Prochnik S."/>
            <person name="Lindquist E."/>
            <person name="Dockter R.B."/>
            <person name="Adam C."/>
            <person name="Molina H."/>
            <person name="Bunkerborg J."/>
            <person name="Jin E."/>
            <person name="Buchheim M."/>
            <person name="Magnuson J."/>
        </authorList>
    </citation>
    <scope>NUCLEOTIDE SEQUENCE</scope>
    <source>
        <strain evidence="1">CCAP 19/18</strain>
    </source>
</reference>
<comment type="caution">
    <text evidence="1">The sequence shown here is derived from an EMBL/GenBank/DDBJ whole genome shotgun (WGS) entry which is preliminary data.</text>
</comment>
<accession>A0ABQ7G9K9</accession>
<sequence length="177" mass="19294">MAPFSLCCCRSCKGVCRGICSATARPAHNANHALCATARPGMWCGCGCGCSVVVSGRFGTDCVNQCCMWLFVQVWEQATVAVMQRESVLDTLLLVQKGVEEGSIGYLTISAIERQCVQLVQLTACVEQLKRVLGDKYAVELTFHGQPYPGSQQPSIDQLLEFMEWLRDSSDSVVCLS</sequence>
<organism evidence="1 2">
    <name type="scientific">Dunaliella salina</name>
    <name type="common">Green alga</name>
    <name type="synonym">Protococcus salinus</name>
    <dbReference type="NCBI Taxonomy" id="3046"/>
    <lineage>
        <taxon>Eukaryota</taxon>
        <taxon>Viridiplantae</taxon>
        <taxon>Chlorophyta</taxon>
        <taxon>core chlorophytes</taxon>
        <taxon>Chlorophyceae</taxon>
        <taxon>CS clade</taxon>
        <taxon>Chlamydomonadales</taxon>
        <taxon>Dunaliellaceae</taxon>
        <taxon>Dunaliella</taxon>
    </lineage>
</organism>
<evidence type="ECO:0000313" key="2">
    <source>
        <dbReference type="Proteomes" id="UP000815325"/>
    </source>
</evidence>